<dbReference type="Proteomes" id="UP000231987">
    <property type="component" value="Unassembled WGS sequence"/>
</dbReference>
<dbReference type="InterPro" id="IPR039420">
    <property type="entry name" value="WalR-like"/>
</dbReference>
<keyword evidence="2 6" id="KW-0238">DNA-binding</keyword>
<evidence type="ECO:0000256" key="2">
    <source>
        <dbReference type="ARBA" id="ARBA00023125"/>
    </source>
</evidence>
<dbReference type="Pfam" id="PF00196">
    <property type="entry name" value="GerE"/>
    <property type="match status" value="1"/>
</dbReference>
<dbReference type="Pfam" id="PF00072">
    <property type="entry name" value="Response_reg"/>
    <property type="match status" value="1"/>
</dbReference>
<dbReference type="CDD" id="cd17535">
    <property type="entry name" value="REC_NarL-like"/>
    <property type="match status" value="1"/>
</dbReference>
<dbReference type="InterPro" id="IPR016032">
    <property type="entry name" value="Sig_transdc_resp-reg_C-effctor"/>
</dbReference>
<sequence length="286" mass="29757">MRAAQPSRYHFGGTDSISLSGYMFLGKDDLGTGRMRTPPGPRSGDQSMDSISVALIDGHPVTVEGLAYVLAAHGAFAVVARGGSSRDAIAMAGEHRPDLIVLDLAIPGNTVAAIAGITAEYPGTRIIVFTALPGLEHAVSALEAGARGYVSKSCTVGELVDAAKAVTAGATYVSENFASGAVAALKNASVRKVAMRALSLTAREDQIVGLLLGGRTNKEIASDLGLAERTVKHYMAVLMQKLNVRNRVEVVMAAQNLGRKTAGGPSMAEDSLTSLEIAPRPPRLYS</sequence>
<dbReference type="GO" id="GO:0003677">
    <property type="term" value="F:DNA binding"/>
    <property type="evidence" value="ECO:0007669"/>
    <property type="project" value="UniProtKB-KW"/>
</dbReference>
<dbReference type="InterPro" id="IPR058245">
    <property type="entry name" value="NreC/VraR/RcsB-like_REC"/>
</dbReference>
<feature type="domain" description="Response regulatory" evidence="5">
    <location>
        <begin position="52"/>
        <end position="167"/>
    </location>
</feature>
<protein>
    <submittedName>
        <fullName evidence="6">DNA-binding response regulator</fullName>
    </submittedName>
</protein>
<dbReference type="PROSITE" id="PS50110">
    <property type="entry name" value="RESPONSE_REGULATORY"/>
    <property type="match status" value="1"/>
</dbReference>
<evidence type="ECO:0000259" key="4">
    <source>
        <dbReference type="PROSITE" id="PS50043"/>
    </source>
</evidence>
<feature type="modified residue" description="4-aspartylphosphate" evidence="3">
    <location>
        <position position="103"/>
    </location>
</feature>
<evidence type="ECO:0000313" key="6">
    <source>
        <dbReference type="EMBL" id="PJR09111.1"/>
    </source>
</evidence>
<dbReference type="CDD" id="cd06170">
    <property type="entry name" value="LuxR_C_like"/>
    <property type="match status" value="1"/>
</dbReference>
<reference evidence="6 7" key="1">
    <citation type="submission" date="2017-06" db="EMBL/GenBank/DDBJ databases">
        <title>Ensifer strains isolated from leguminous trees and herbs display diverse denitrification phenotypes with some acting as strong N2O sinks.</title>
        <authorList>
            <person name="Woliy K."/>
            <person name="Mania D."/>
            <person name="Bakken L.R."/>
            <person name="Frostegard A."/>
        </authorList>
    </citation>
    <scope>NUCLEOTIDE SEQUENCE [LARGE SCALE GENOMIC DNA]</scope>
    <source>
        <strain evidence="6 7">AC50a</strain>
    </source>
</reference>
<comment type="caution">
    <text evidence="6">The sequence shown here is derived from an EMBL/GenBank/DDBJ whole genome shotgun (WGS) entry which is preliminary data.</text>
</comment>
<dbReference type="PANTHER" id="PTHR43214">
    <property type="entry name" value="TWO-COMPONENT RESPONSE REGULATOR"/>
    <property type="match status" value="1"/>
</dbReference>
<dbReference type="SMART" id="SM00448">
    <property type="entry name" value="REC"/>
    <property type="match status" value="1"/>
</dbReference>
<dbReference type="GO" id="GO:0006355">
    <property type="term" value="P:regulation of DNA-templated transcription"/>
    <property type="evidence" value="ECO:0007669"/>
    <property type="project" value="InterPro"/>
</dbReference>
<dbReference type="InterPro" id="IPR001789">
    <property type="entry name" value="Sig_transdc_resp-reg_receiver"/>
</dbReference>
<keyword evidence="1 3" id="KW-0597">Phosphoprotein</keyword>
<dbReference type="EMBL" id="NJGD01000033">
    <property type="protein sequence ID" value="PJR09111.1"/>
    <property type="molecule type" value="Genomic_DNA"/>
</dbReference>
<dbReference type="InterPro" id="IPR011006">
    <property type="entry name" value="CheY-like_superfamily"/>
</dbReference>
<dbReference type="AlphaFoldDB" id="A0A2J0YTB4"/>
<dbReference type="Gene3D" id="3.40.50.2300">
    <property type="match status" value="1"/>
</dbReference>
<name>A0A2J0YTB4_RHIML</name>
<dbReference type="PANTHER" id="PTHR43214:SF43">
    <property type="entry name" value="TWO-COMPONENT RESPONSE REGULATOR"/>
    <property type="match status" value="1"/>
</dbReference>
<proteinExistence type="predicted"/>
<evidence type="ECO:0000259" key="5">
    <source>
        <dbReference type="PROSITE" id="PS50110"/>
    </source>
</evidence>
<dbReference type="PROSITE" id="PS50043">
    <property type="entry name" value="HTH_LUXR_2"/>
    <property type="match status" value="1"/>
</dbReference>
<dbReference type="SUPFAM" id="SSF46894">
    <property type="entry name" value="C-terminal effector domain of the bipartite response regulators"/>
    <property type="match status" value="1"/>
</dbReference>
<dbReference type="SUPFAM" id="SSF52172">
    <property type="entry name" value="CheY-like"/>
    <property type="match status" value="1"/>
</dbReference>
<gene>
    <name evidence="6" type="ORF">CEJ86_31835</name>
</gene>
<evidence type="ECO:0000313" key="7">
    <source>
        <dbReference type="Proteomes" id="UP000231987"/>
    </source>
</evidence>
<dbReference type="InterPro" id="IPR000792">
    <property type="entry name" value="Tscrpt_reg_LuxR_C"/>
</dbReference>
<dbReference type="PRINTS" id="PR00038">
    <property type="entry name" value="HTHLUXR"/>
</dbReference>
<evidence type="ECO:0000256" key="3">
    <source>
        <dbReference type="PROSITE-ProRule" id="PRU00169"/>
    </source>
</evidence>
<dbReference type="SMART" id="SM00421">
    <property type="entry name" value="HTH_LUXR"/>
    <property type="match status" value="1"/>
</dbReference>
<accession>A0A2J0YTB4</accession>
<evidence type="ECO:0000256" key="1">
    <source>
        <dbReference type="ARBA" id="ARBA00022553"/>
    </source>
</evidence>
<dbReference type="GO" id="GO:0000160">
    <property type="term" value="P:phosphorelay signal transduction system"/>
    <property type="evidence" value="ECO:0007669"/>
    <property type="project" value="InterPro"/>
</dbReference>
<feature type="domain" description="HTH luxR-type" evidence="4">
    <location>
        <begin position="193"/>
        <end position="258"/>
    </location>
</feature>
<organism evidence="6 7">
    <name type="scientific">Rhizobium meliloti</name>
    <name type="common">Ensifer meliloti</name>
    <name type="synonym">Sinorhizobium meliloti</name>
    <dbReference type="NCBI Taxonomy" id="382"/>
    <lineage>
        <taxon>Bacteria</taxon>
        <taxon>Pseudomonadati</taxon>
        <taxon>Pseudomonadota</taxon>
        <taxon>Alphaproteobacteria</taxon>
        <taxon>Hyphomicrobiales</taxon>
        <taxon>Rhizobiaceae</taxon>
        <taxon>Sinorhizobium/Ensifer group</taxon>
        <taxon>Sinorhizobium</taxon>
    </lineage>
</organism>